<dbReference type="OrthoDB" id="107110at2759"/>
<protein>
    <submittedName>
        <fullName evidence="2">Uncharacterized protein</fullName>
    </submittedName>
</protein>
<dbReference type="EMBL" id="BPQB01000037">
    <property type="protein sequence ID" value="GJE94145.1"/>
    <property type="molecule type" value="Genomic_DNA"/>
</dbReference>
<evidence type="ECO:0000313" key="2">
    <source>
        <dbReference type="EMBL" id="GJE94145.1"/>
    </source>
</evidence>
<sequence>MTDTPTVESLLAELEALGSPIFSSIAPHEDEIPDEIHAKSDRGLLKALGILDGKPSRFTVSPVEPLAGFILLTALAQEKEVVDILMEPRFNILHGQNSAPLAIISKILDILLSQGEAASYKPLRRLKLFRLSKPWDGTVPNLTRVSGVDAEASRLELTVAAWHSNLTGEYHLRLYEAIQAIKKKFDPFVLAPDAQYPNVLSVIQSSGTGKSRMAHELAGKIVTIPLNVHHSVEGEGFIYPPPDQAVSRYLTFTSINRINEARVELRHRLFIYNVVAVAAEYLHAMHSNKIYMDHEALANDWRQYLAQSDDTIDTQVTPRPTRRESMYREAITRSLEQLKRLRDEQNEERNFWTKCRTQGLQPVLDEIKRRVPSVDHYVTLLFVVDGADRLADMTVPRSWDSGTTTALDVFLSALQRFGLTNPYFVITLSTDPRTGHAQNPPPPPARSDLPFDCIAQGEYLYVPGTMTLDDAAVPTYMAQFGRPLFSQVAKSLHTNESVDGHEEWIARYALFKLTGHWSAKETTDEGPQVTRIRPSRELTLAAMAMRGLLDFDFARESARTLVKTLITKHMLLVHSIPKHRQYTQCSAASEPILAHAAAMLLNDYGKVDVPAILDAAFEEGLLEERTRVMLVGRLLLTQAYDEAHQRQGRPCMSPSPHSGINWSQKVPVLAFLDVLFAGAHHQSIHDCLPDNVGLSVGTHRLQDVFEKAYVRFTHFVHLGPADVLDSHFGAAALARGMAMQGSPSQARYDLAIPVLMRDDKIHPQDVTFILIQIRDRTTKHPVETTTHKGMTANDLPYIAIDMQLGVQHDADRRRSQEDPLTPQPVHGVATRTKMPGEHDDRRDMAAAESQARETLHETGDTQKPDDFANHRYTINAMGCSSSVYRVIPTESNATYASLVARGRSVEHESKDMLDLGRQMKPEWVRDKACFGWAKDEKLYEKL</sequence>
<dbReference type="Proteomes" id="UP000703269">
    <property type="component" value="Unassembled WGS sequence"/>
</dbReference>
<proteinExistence type="predicted"/>
<evidence type="ECO:0000256" key="1">
    <source>
        <dbReference type="SAM" id="MobiDB-lite"/>
    </source>
</evidence>
<feature type="compositionally biased region" description="Basic and acidic residues" evidence="1">
    <location>
        <begin position="834"/>
        <end position="866"/>
    </location>
</feature>
<feature type="region of interest" description="Disordered" evidence="1">
    <location>
        <begin position="808"/>
        <end position="866"/>
    </location>
</feature>
<dbReference type="PANTHER" id="PTHR33266">
    <property type="entry name" value="CHROMOSOME 15, WHOLE GENOME SHOTGUN SEQUENCE"/>
    <property type="match status" value="1"/>
</dbReference>
<gene>
    <name evidence="2" type="ORF">PsYK624_103130</name>
</gene>
<reference evidence="2 3" key="1">
    <citation type="submission" date="2021-08" db="EMBL/GenBank/DDBJ databases">
        <title>Draft Genome Sequence of Phanerochaete sordida strain YK-624.</title>
        <authorList>
            <person name="Mori T."/>
            <person name="Dohra H."/>
            <person name="Suzuki T."/>
            <person name="Kawagishi H."/>
            <person name="Hirai H."/>
        </authorList>
    </citation>
    <scope>NUCLEOTIDE SEQUENCE [LARGE SCALE GENOMIC DNA]</scope>
    <source>
        <strain evidence="2 3">YK-624</strain>
    </source>
</reference>
<organism evidence="2 3">
    <name type="scientific">Phanerochaete sordida</name>
    <dbReference type="NCBI Taxonomy" id="48140"/>
    <lineage>
        <taxon>Eukaryota</taxon>
        <taxon>Fungi</taxon>
        <taxon>Dikarya</taxon>
        <taxon>Basidiomycota</taxon>
        <taxon>Agaricomycotina</taxon>
        <taxon>Agaricomycetes</taxon>
        <taxon>Polyporales</taxon>
        <taxon>Phanerochaetaceae</taxon>
        <taxon>Phanerochaete</taxon>
    </lineage>
</organism>
<evidence type="ECO:0000313" key="3">
    <source>
        <dbReference type="Proteomes" id="UP000703269"/>
    </source>
</evidence>
<feature type="compositionally biased region" description="Basic and acidic residues" evidence="1">
    <location>
        <begin position="808"/>
        <end position="817"/>
    </location>
</feature>
<name>A0A9P3GFV9_9APHY</name>
<dbReference type="PANTHER" id="PTHR33266:SF1">
    <property type="entry name" value="F-BOX DOMAIN-CONTAINING PROTEIN"/>
    <property type="match status" value="1"/>
</dbReference>
<dbReference type="AlphaFoldDB" id="A0A9P3GFV9"/>
<comment type="caution">
    <text evidence="2">The sequence shown here is derived from an EMBL/GenBank/DDBJ whole genome shotgun (WGS) entry which is preliminary data.</text>
</comment>
<keyword evidence="3" id="KW-1185">Reference proteome</keyword>
<accession>A0A9P3GFV9</accession>